<keyword evidence="1" id="KW-0808">Transferase</keyword>
<evidence type="ECO:0000259" key="8">
    <source>
        <dbReference type="Pfam" id="PF17917"/>
    </source>
</evidence>
<dbReference type="CDD" id="cd01647">
    <property type="entry name" value="RT_LTR"/>
    <property type="match status" value="1"/>
</dbReference>
<keyword evidence="6" id="KW-0695">RNA-directed DNA polymerase</keyword>
<keyword evidence="2" id="KW-0548">Nucleotidyltransferase</keyword>
<keyword evidence="3" id="KW-0540">Nuclease</keyword>
<accession>A0A438C4H1</accession>
<dbReference type="EMBL" id="QGNW01002548">
    <property type="protein sequence ID" value="RVW18152.1"/>
    <property type="molecule type" value="Genomic_DNA"/>
</dbReference>
<dbReference type="SUPFAM" id="SSF56672">
    <property type="entry name" value="DNA/RNA polymerases"/>
    <property type="match status" value="1"/>
</dbReference>
<dbReference type="GO" id="GO:0003964">
    <property type="term" value="F:RNA-directed DNA polymerase activity"/>
    <property type="evidence" value="ECO:0007669"/>
    <property type="project" value="UniProtKB-KW"/>
</dbReference>
<protein>
    <submittedName>
        <fullName evidence="9">Transposon Tf2-2 polyprotein</fullName>
    </submittedName>
</protein>
<dbReference type="Pfam" id="PF00078">
    <property type="entry name" value="RVT_1"/>
    <property type="match status" value="1"/>
</dbReference>
<feature type="domain" description="Reverse transcriptase RNase H-like" evidence="8">
    <location>
        <begin position="189"/>
        <end position="290"/>
    </location>
</feature>
<evidence type="ECO:0000256" key="1">
    <source>
        <dbReference type="ARBA" id="ARBA00022679"/>
    </source>
</evidence>
<evidence type="ECO:0000313" key="9">
    <source>
        <dbReference type="EMBL" id="RVW18152.1"/>
    </source>
</evidence>
<evidence type="ECO:0000256" key="3">
    <source>
        <dbReference type="ARBA" id="ARBA00022722"/>
    </source>
</evidence>
<dbReference type="InterPro" id="IPR043502">
    <property type="entry name" value="DNA/RNA_pol_sf"/>
</dbReference>
<dbReference type="PANTHER" id="PTHR48475">
    <property type="entry name" value="RIBONUCLEASE H"/>
    <property type="match status" value="1"/>
</dbReference>
<name>A0A438C4H1_VITVI</name>
<evidence type="ECO:0000313" key="10">
    <source>
        <dbReference type="Proteomes" id="UP000288805"/>
    </source>
</evidence>
<feature type="domain" description="Reverse transcriptase" evidence="7">
    <location>
        <begin position="41"/>
        <end position="120"/>
    </location>
</feature>
<evidence type="ECO:0000256" key="5">
    <source>
        <dbReference type="ARBA" id="ARBA00022801"/>
    </source>
</evidence>
<sequence>MHGLNETQKKLKQRGYVVKPSSADELREAPQVFEDERQATVDELKELNLAHGTLSFMDGSSGYNQIRMVPRDEELTAFRTPKDIHCYKVMPFGLNNAGATYKHAMQKIFDDMLHKNVECYVMTWWLRRYQLMNPLKCAFGVTSGRCQPLNRFMKKDVPFVWDKACHNTFESIRKYLANPPILGAPMAGKPLILYIAAQKCSLRALLAQENEENKEKTLYYLSQTLTGLELNYSLIEKTCLALIFSTKKLRHYMQAYIVHLIAHTDPIKYVLSKPILSGRLARWGLLLIEYEIIYIPQKVIKGQRRLLGRSSYSYNMKNFRQLPDEEIFYVDVFPSWMMFFDRSGRYDGIGVDVVFVSP</sequence>
<comment type="caution">
    <text evidence="9">The sequence shown here is derived from an EMBL/GenBank/DDBJ whole genome shotgun (WGS) entry which is preliminary data.</text>
</comment>
<dbReference type="Gene3D" id="3.30.70.270">
    <property type="match status" value="2"/>
</dbReference>
<keyword evidence="4" id="KW-0255">Endonuclease</keyword>
<dbReference type="InterPro" id="IPR043128">
    <property type="entry name" value="Rev_trsase/Diguanyl_cyclase"/>
</dbReference>
<organism evidence="9 10">
    <name type="scientific">Vitis vinifera</name>
    <name type="common">Grape</name>
    <dbReference type="NCBI Taxonomy" id="29760"/>
    <lineage>
        <taxon>Eukaryota</taxon>
        <taxon>Viridiplantae</taxon>
        <taxon>Streptophyta</taxon>
        <taxon>Embryophyta</taxon>
        <taxon>Tracheophyta</taxon>
        <taxon>Spermatophyta</taxon>
        <taxon>Magnoliopsida</taxon>
        <taxon>eudicotyledons</taxon>
        <taxon>Gunneridae</taxon>
        <taxon>Pentapetalae</taxon>
        <taxon>rosids</taxon>
        <taxon>Vitales</taxon>
        <taxon>Vitaceae</taxon>
        <taxon>Viteae</taxon>
        <taxon>Vitis</taxon>
    </lineage>
</organism>
<reference evidence="9 10" key="1">
    <citation type="journal article" date="2018" name="PLoS Genet.">
        <title>Population sequencing reveals clonal diversity and ancestral inbreeding in the grapevine cultivar Chardonnay.</title>
        <authorList>
            <person name="Roach M.J."/>
            <person name="Johnson D.L."/>
            <person name="Bohlmann J."/>
            <person name="van Vuuren H.J."/>
            <person name="Jones S.J."/>
            <person name="Pretorius I.S."/>
            <person name="Schmidt S.A."/>
            <person name="Borneman A.R."/>
        </authorList>
    </citation>
    <scope>NUCLEOTIDE SEQUENCE [LARGE SCALE GENOMIC DNA]</scope>
    <source>
        <strain evidence="10">cv. Chardonnay</strain>
        <tissue evidence="9">Leaf</tissue>
    </source>
</reference>
<dbReference type="Gene3D" id="3.10.10.10">
    <property type="entry name" value="HIV Type 1 Reverse Transcriptase, subunit A, domain 1"/>
    <property type="match status" value="1"/>
</dbReference>
<proteinExistence type="predicted"/>
<dbReference type="InterPro" id="IPR000477">
    <property type="entry name" value="RT_dom"/>
</dbReference>
<dbReference type="GO" id="GO:0004519">
    <property type="term" value="F:endonuclease activity"/>
    <property type="evidence" value="ECO:0007669"/>
    <property type="project" value="UniProtKB-KW"/>
</dbReference>
<keyword evidence="5" id="KW-0378">Hydrolase</keyword>
<gene>
    <name evidence="9" type="primary">Tf2-2_65</name>
    <name evidence="9" type="ORF">CK203_112470</name>
</gene>
<evidence type="ECO:0000256" key="6">
    <source>
        <dbReference type="ARBA" id="ARBA00022918"/>
    </source>
</evidence>
<dbReference type="Proteomes" id="UP000288805">
    <property type="component" value="Unassembled WGS sequence"/>
</dbReference>
<evidence type="ECO:0000256" key="4">
    <source>
        <dbReference type="ARBA" id="ARBA00022759"/>
    </source>
</evidence>
<dbReference type="Pfam" id="PF17917">
    <property type="entry name" value="RT_RNaseH"/>
    <property type="match status" value="1"/>
</dbReference>
<evidence type="ECO:0000256" key="2">
    <source>
        <dbReference type="ARBA" id="ARBA00022695"/>
    </source>
</evidence>
<dbReference type="PANTHER" id="PTHR48475:SF1">
    <property type="entry name" value="RNASE H TYPE-1 DOMAIN-CONTAINING PROTEIN"/>
    <property type="match status" value="1"/>
</dbReference>
<evidence type="ECO:0000259" key="7">
    <source>
        <dbReference type="Pfam" id="PF00078"/>
    </source>
</evidence>
<dbReference type="InterPro" id="IPR041373">
    <property type="entry name" value="RT_RNaseH"/>
</dbReference>
<dbReference type="AlphaFoldDB" id="A0A438C4H1"/>
<dbReference type="GO" id="GO:0016787">
    <property type="term" value="F:hydrolase activity"/>
    <property type="evidence" value="ECO:0007669"/>
    <property type="project" value="UniProtKB-KW"/>
</dbReference>